<dbReference type="Pfam" id="PF00520">
    <property type="entry name" value="Ion_trans"/>
    <property type="match status" value="1"/>
</dbReference>
<evidence type="ECO:0000256" key="6">
    <source>
        <dbReference type="ARBA" id="ARBA00023136"/>
    </source>
</evidence>
<evidence type="ECO:0000256" key="5">
    <source>
        <dbReference type="ARBA" id="ARBA00022989"/>
    </source>
</evidence>
<dbReference type="Pfam" id="PF00400">
    <property type="entry name" value="WD40"/>
    <property type="match status" value="4"/>
</dbReference>
<comment type="subcellular location">
    <subcellularLocation>
        <location evidence="1">Membrane</location>
        <topology evidence="1">Multi-pass membrane protein</topology>
    </subcellularLocation>
</comment>
<keyword evidence="2 7" id="KW-0853">WD repeat</keyword>
<dbReference type="Proteomes" id="UP000187209">
    <property type="component" value="Unassembled WGS sequence"/>
</dbReference>
<dbReference type="OrthoDB" id="10262475at2759"/>
<evidence type="ECO:0000256" key="4">
    <source>
        <dbReference type="ARBA" id="ARBA00022737"/>
    </source>
</evidence>
<dbReference type="InterPro" id="IPR001680">
    <property type="entry name" value="WD40_rpt"/>
</dbReference>
<keyword evidence="8" id="KW-0175">Coiled coil</keyword>
<feature type="repeat" description="WD" evidence="7">
    <location>
        <begin position="154"/>
        <end position="195"/>
    </location>
</feature>
<dbReference type="PANTHER" id="PTHR19848:SF8">
    <property type="entry name" value="F-BOX AND WD REPEAT DOMAIN CONTAINING 7"/>
    <property type="match status" value="1"/>
</dbReference>
<feature type="transmembrane region" description="Helical" evidence="9">
    <location>
        <begin position="917"/>
        <end position="934"/>
    </location>
</feature>
<feature type="transmembrane region" description="Helical" evidence="9">
    <location>
        <begin position="884"/>
        <end position="905"/>
    </location>
</feature>
<dbReference type="InterPro" id="IPR036322">
    <property type="entry name" value="WD40_repeat_dom_sf"/>
</dbReference>
<feature type="coiled-coil region" evidence="8">
    <location>
        <begin position="1178"/>
        <end position="1212"/>
    </location>
</feature>
<gene>
    <name evidence="11" type="ORF">SteCoe_33314</name>
</gene>
<feature type="transmembrane region" description="Helical" evidence="9">
    <location>
        <begin position="1030"/>
        <end position="1056"/>
    </location>
</feature>
<evidence type="ECO:0000256" key="8">
    <source>
        <dbReference type="SAM" id="Coils"/>
    </source>
</evidence>
<dbReference type="PROSITE" id="PS50294">
    <property type="entry name" value="WD_REPEATS_REGION"/>
    <property type="match status" value="3"/>
</dbReference>
<dbReference type="InterPro" id="IPR019775">
    <property type="entry name" value="WD40_repeat_CS"/>
</dbReference>
<protein>
    <recommendedName>
        <fullName evidence="10">Ion transport domain-containing protein</fullName>
    </recommendedName>
</protein>
<evidence type="ECO:0000256" key="9">
    <source>
        <dbReference type="SAM" id="Phobius"/>
    </source>
</evidence>
<keyword evidence="6 9" id="KW-0472">Membrane</keyword>
<dbReference type="InterPro" id="IPR005821">
    <property type="entry name" value="Ion_trans_dom"/>
</dbReference>
<feature type="transmembrane region" description="Helical" evidence="9">
    <location>
        <begin position="1089"/>
        <end position="1110"/>
    </location>
</feature>
<dbReference type="AlphaFoldDB" id="A0A1R2AX08"/>
<feature type="repeat" description="WD" evidence="7">
    <location>
        <begin position="197"/>
        <end position="238"/>
    </location>
</feature>
<dbReference type="EMBL" id="MPUH01001245">
    <property type="protein sequence ID" value="OMJ69061.1"/>
    <property type="molecule type" value="Genomic_DNA"/>
</dbReference>
<feature type="transmembrane region" description="Helical" evidence="9">
    <location>
        <begin position="999"/>
        <end position="1018"/>
    </location>
</feature>
<keyword evidence="12" id="KW-1185">Reference proteome</keyword>
<dbReference type="PANTHER" id="PTHR19848">
    <property type="entry name" value="WD40 REPEAT PROTEIN"/>
    <property type="match status" value="1"/>
</dbReference>
<dbReference type="SUPFAM" id="SSF50978">
    <property type="entry name" value="WD40 repeat-like"/>
    <property type="match status" value="2"/>
</dbReference>
<proteinExistence type="predicted"/>
<evidence type="ECO:0000256" key="3">
    <source>
        <dbReference type="ARBA" id="ARBA00022692"/>
    </source>
</evidence>
<feature type="transmembrane region" description="Helical" evidence="9">
    <location>
        <begin position="940"/>
        <end position="961"/>
    </location>
</feature>
<evidence type="ECO:0000259" key="10">
    <source>
        <dbReference type="Pfam" id="PF00520"/>
    </source>
</evidence>
<organism evidence="11 12">
    <name type="scientific">Stentor coeruleus</name>
    <dbReference type="NCBI Taxonomy" id="5963"/>
    <lineage>
        <taxon>Eukaryota</taxon>
        <taxon>Sar</taxon>
        <taxon>Alveolata</taxon>
        <taxon>Ciliophora</taxon>
        <taxon>Postciliodesmatophora</taxon>
        <taxon>Heterotrichea</taxon>
        <taxon>Heterotrichida</taxon>
        <taxon>Stentoridae</taxon>
        <taxon>Stentor</taxon>
    </lineage>
</organism>
<accession>A0A1R2AX08</accession>
<evidence type="ECO:0000256" key="2">
    <source>
        <dbReference type="ARBA" id="ARBA00022574"/>
    </source>
</evidence>
<dbReference type="InterPro" id="IPR015943">
    <property type="entry name" value="WD40/YVTN_repeat-like_dom_sf"/>
</dbReference>
<keyword evidence="4" id="KW-0677">Repeat</keyword>
<evidence type="ECO:0000256" key="1">
    <source>
        <dbReference type="ARBA" id="ARBA00004141"/>
    </source>
</evidence>
<evidence type="ECO:0000256" key="7">
    <source>
        <dbReference type="PROSITE-ProRule" id="PRU00221"/>
    </source>
</evidence>
<evidence type="ECO:0000313" key="11">
    <source>
        <dbReference type="EMBL" id="OMJ69061.1"/>
    </source>
</evidence>
<evidence type="ECO:0000313" key="12">
    <source>
        <dbReference type="Proteomes" id="UP000187209"/>
    </source>
</evidence>
<keyword evidence="5 9" id="KW-1133">Transmembrane helix</keyword>
<feature type="transmembrane region" description="Helical" evidence="9">
    <location>
        <begin position="973"/>
        <end position="993"/>
    </location>
</feature>
<name>A0A1R2AX08_9CILI</name>
<dbReference type="Gene3D" id="2.130.10.10">
    <property type="entry name" value="YVTN repeat-like/Quinoprotein amine dehydrogenase"/>
    <property type="match status" value="3"/>
</dbReference>
<keyword evidence="3 9" id="KW-0812">Transmembrane</keyword>
<dbReference type="SMART" id="SM00320">
    <property type="entry name" value="WD40"/>
    <property type="match status" value="9"/>
</dbReference>
<reference evidence="11 12" key="1">
    <citation type="submission" date="2016-11" db="EMBL/GenBank/DDBJ databases">
        <title>The macronuclear genome of Stentor coeruleus: a giant cell with tiny introns.</title>
        <authorList>
            <person name="Slabodnick M."/>
            <person name="Ruby J.G."/>
            <person name="Reiff S.B."/>
            <person name="Swart E.C."/>
            <person name="Gosai S."/>
            <person name="Prabakaran S."/>
            <person name="Witkowska E."/>
            <person name="Larue G.E."/>
            <person name="Fisher S."/>
            <person name="Freeman R.M."/>
            <person name="Gunawardena J."/>
            <person name="Chu W."/>
            <person name="Stover N.A."/>
            <person name="Gregory B.D."/>
            <person name="Nowacki M."/>
            <person name="Derisi J."/>
            <person name="Roy S.W."/>
            <person name="Marshall W.F."/>
            <person name="Sood P."/>
        </authorList>
    </citation>
    <scope>NUCLEOTIDE SEQUENCE [LARGE SCALE GENOMIC DNA]</scope>
    <source>
        <strain evidence="11">WM001</strain>
    </source>
</reference>
<dbReference type="CDD" id="cd00200">
    <property type="entry name" value="WD40"/>
    <property type="match status" value="1"/>
</dbReference>
<dbReference type="PROSITE" id="PS00678">
    <property type="entry name" value="WD_REPEATS_1"/>
    <property type="match status" value="1"/>
</dbReference>
<dbReference type="GO" id="GO:0016020">
    <property type="term" value="C:membrane"/>
    <property type="evidence" value="ECO:0007669"/>
    <property type="project" value="UniProtKB-SubCell"/>
</dbReference>
<comment type="caution">
    <text evidence="11">The sequence shown here is derived from an EMBL/GenBank/DDBJ whole genome shotgun (WGS) entry which is preliminary data.</text>
</comment>
<dbReference type="PROSITE" id="PS50082">
    <property type="entry name" value="WD_REPEATS_2"/>
    <property type="match status" value="4"/>
</dbReference>
<feature type="repeat" description="WD" evidence="7">
    <location>
        <begin position="324"/>
        <end position="357"/>
    </location>
</feature>
<sequence length="1212" mass="140742">MEDPEVAKLFQDHNFDQLNCNTILYSPSGNRVSPLTEQIMELSSNKTGDVTLQEEMEKLSKYLTEFKQDKIATPFGGIWMVLSKDSSRFYFSSHQGNISIARIDTKRTYLNVDLNEGKIWTIALCSNDKFLFSGGQGGEIKKFLTKNMTKVDTYKGHASEVNAIHISSDGETMYSAGDDRTVRKWDIKTSTSTSEILYEHDKPIFHIDLSYDDNYIASASDDQKIKVYSVLEKKVMKTIEDPDMKENWCVKITAKNSYIVFGNENSKIYLYKFGTWEKLKVFIGHTSRVRSITSTFDERFIISGGNDKNIFIWDVLFNRKGLKLEGHAGWVRTVIVSRDNNFLYSLSDDGTIRLWRIPRFDYYSIMYEPGSYNRKSLTDRSDKKKTKLPYGEVGSKIFTGFKHPENLYLVNSNMMGKIDKIGNTPFVELSETNNIFYIFDRQTDALCIISGENLIGYDYNTEDVMPFTFSFYDADNFTLINTLQVQARGIFSVMYSYDSQYIIIGEDKKCRILNAKDLSDYCVFESHEEHVTQLCLSLSGLFVFSADDSGLINCYNFQSKTYIKSIIDIDSGIVSKMVVSYDEDYLIVLHKSGKLNVWATPKWIIVRTINGFYFSDFQFCGENDILMCLNENKFYGFAIPSFSCEFEITLDSPAKSFAISQNLEDIYFYQENGIYVYQNPYEANTLCAFGDINHINKYYQYLSQIVSNKEVVYEKAFNTWIIEPFHINVLHFFCYCNKTDLIEKAMDDDIGFLVSKSGYSPLDICLYMNNKDVISMLYSKFKIKVQSNPYLTIFLENSINSICMHEYSKASKFLDLILKESIDTSLTRFIDSKVKLPIVILSPYIFCNQESFGKTDSKEEQSVEFLQTYMKINMVPGSNESLEFIRSLMFTSYGYVFYSEIIQIILEQKWLQVRRVLYFQAIAYVCYLILLSAYCRHENLAILIVCFILNILLLLYEFYQMSLLPYDYFTDKWNIFDIVNLLLMITMFFISIYNPGDGADFLVALVIFFAWIRGVSYFRVIKGTRYYINLLYQTIIDVIPFFTIFLYTTIAFSLIFSRLGHLEDSYYSVLTLTWEMNVGGFDSSNFSELYYLAFFIYMLLNPITMLNLLIAIMNDTFSKINDGLVVADSMELAQIIFEGEFAYFKNRNRTDKVYIHICKARQNSSEDGETIAYLKRLKRCLCEKIERTDARIENLEKSMIDLSDKISEFIKR</sequence>
<dbReference type="GO" id="GO:0005216">
    <property type="term" value="F:monoatomic ion channel activity"/>
    <property type="evidence" value="ECO:0007669"/>
    <property type="project" value="InterPro"/>
</dbReference>
<feature type="domain" description="Ion transport" evidence="10">
    <location>
        <begin position="940"/>
        <end position="1121"/>
    </location>
</feature>
<feature type="repeat" description="WD" evidence="7">
    <location>
        <begin position="282"/>
        <end position="315"/>
    </location>
</feature>